<evidence type="ECO:0000256" key="7">
    <source>
        <dbReference type="ARBA" id="ARBA00022989"/>
    </source>
</evidence>
<evidence type="ECO:0000256" key="6">
    <source>
        <dbReference type="ARBA" id="ARBA00022968"/>
    </source>
</evidence>
<evidence type="ECO:0000256" key="9">
    <source>
        <dbReference type="ARBA" id="ARBA00023180"/>
    </source>
</evidence>
<gene>
    <name evidence="12" type="ORF">NP493_420g01039</name>
</gene>
<keyword evidence="6" id="KW-0735">Signal-anchor</keyword>
<dbReference type="EMBL" id="JAODUO010000420">
    <property type="protein sequence ID" value="KAK2180899.1"/>
    <property type="molecule type" value="Genomic_DNA"/>
</dbReference>
<protein>
    <recommendedName>
        <fullName evidence="14">Beta-1,3-galactosyl-O-glycosyl-glycoprotein beta-1,6-N-acetylglucosaminyltransferase</fullName>
    </recommendedName>
</protein>
<comment type="caution">
    <text evidence="12">The sequence shown here is derived from an EMBL/GenBank/DDBJ whole genome shotgun (WGS) entry which is preliminary data.</text>
</comment>
<evidence type="ECO:0000313" key="13">
    <source>
        <dbReference type="Proteomes" id="UP001209878"/>
    </source>
</evidence>
<proteinExistence type="inferred from homology"/>
<keyword evidence="5 11" id="KW-0812">Transmembrane</keyword>
<sequence length="439" mass="51625">MLFLRRLTKKRICFIAFIGFAVFCVEILIYKWAPSDDLNSLIPLEVRLCEKSESASLDCRLLAQQDAKQLARAKCIFQERKQSGPVPDSHYIHSTRHCDTFIRERGYLMNPASVEERNFPLAFSIRMHDNVAQAEHLLRAIYRPHNVYCIHIDRASAPIVQTAMRSIISCFPNVFVSSLYEDFVYRSYSPVKADLQCMRQLLSTGVVWRYYLNLVGTEFPLRTNLELVRVLKRLNGTNDIEMEEFPDYLRFRITYHHFIFWHDLYRNLFWWKRPFPYSNVTIYKGSSYNMFSREFIVWLLGNHIAMELIDWSRDTHSPDETVWATLNGMAGAPGGYVVNSTASQMYLSRAVLWRGDVNSTCQGALIHNICIFGYRDLKWLMARQEMFANKFSISYDPIAYECLEQLLWQRVHNPDPEHSVDWEYVQKSIDKRKRTRLPG</sequence>
<evidence type="ECO:0000256" key="1">
    <source>
        <dbReference type="ARBA" id="ARBA00004606"/>
    </source>
</evidence>
<evidence type="ECO:0000256" key="3">
    <source>
        <dbReference type="ARBA" id="ARBA00022676"/>
    </source>
</evidence>
<evidence type="ECO:0008006" key="14">
    <source>
        <dbReference type="Google" id="ProtNLM"/>
    </source>
</evidence>
<evidence type="ECO:0000256" key="11">
    <source>
        <dbReference type="SAM" id="Phobius"/>
    </source>
</evidence>
<dbReference type="AlphaFoldDB" id="A0AAD9L0Q3"/>
<accession>A0AAD9L0Q3</accession>
<dbReference type="GO" id="GO:0008375">
    <property type="term" value="F:acetylglucosaminyltransferase activity"/>
    <property type="evidence" value="ECO:0007669"/>
    <property type="project" value="TreeGrafter"/>
</dbReference>
<evidence type="ECO:0000256" key="2">
    <source>
        <dbReference type="ARBA" id="ARBA00004922"/>
    </source>
</evidence>
<keyword evidence="4" id="KW-0808">Transferase</keyword>
<dbReference type="InterPro" id="IPR003406">
    <property type="entry name" value="Glyco_trans_14"/>
</dbReference>
<comment type="pathway">
    <text evidence="2">Protein modification; protein glycosylation.</text>
</comment>
<keyword evidence="13" id="KW-1185">Reference proteome</keyword>
<evidence type="ECO:0000256" key="10">
    <source>
        <dbReference type="ARBA" id="ARBA00038150"/>
    </source>
</evidence>
<dbReference type="Proteomes" id="UP001209878">
    <property type="component" value="Unassembled WGS sequence"/>
</dbReference>
<keyword evidence="7 11" id="KW-1133">Transmembrane helix</keyword>
<evidence type="ECO:0000256" key="8">
    <source>
        <dbReference type="ARBA" id="ARBA00023136"/>
    </source>
</evidence>
<reference evidence="12" key="1">
    <citation type="journal article" date="2023" name="Mol. Biol. Evol.">
        <title>Third-Generation Sequencing Reveals the Adaptive Role of the Epigenome in Three Deep-Sea Polychaetes.</title>
        <authorList>
            <person name="Perez M."/>
            <person name="Aroh O."/>
            <person name="Sun Y."/>
            <person name="Lan Y."/>
            <person name="Juniper S.K."/>
            <person name="Young C.R."/>
            <person name="Angers B."/>
            <person name="Qian P.Y."/>
        </authorList>
    </citation>
    <scope>NUCLEOTIDE SEQUENCE</scope>
    <source>
        <strain evidence="12">R07B-5</strain>
    </source>
</reference>
<evidence type="ECO:0000256" key="5">
    <source>
        <dbReference type="ARBA" id="ARBA00022692"/>
    </source>
</evidence>
<dbReference type="PANTHER" id="PTHR19297">
    <property type="entry name" value="GLYCOSYLTRANSFERASE 14 FAMILY MEMBER"/>
    <property type="match status" value="1"/>
</dbReference>
<dbReference type="Pfam" id="PF02485">
    <property type="entry name" value="Branch"/>
    <property type="match status" value="1"/>
</dbReference>
<comment type="similarity">
    <text evidence="10">Belongs to the glycosyltransferase 14 family.</text>
</comment>
<keyword evidence="9" id="KW-0325">Glycoprotein</keyword>
<dbReference type="PANTHER" id="PTHR19297:SF191">
    <property type="entry name" value="PROTEIN XYLOSYLTRANSFERASE"/>
    <property type="match status" value="1"/>
</dbReference>
<keyword evidence="8 11" id="KW-0472">Membrane</keyword>
<name>A0AAD9L0Q3_RIDPI</name>
<keyword evidence="3" id="KW-0328">Glycosyltransferase</keyword>
<evidence type="ECO:0000313" key="12">
    <source>
        <dbReference type="EMBL" id="KAK2180899.1"/>
    </source>
</evidence>
<dbReference type="GO" id="GO:0016020">
    <property type="term" value="C:membrane"/>
    <property type="evidence" value="ECO:0007669"/>
    <property type="project" value="UniProtKB-SubCell"/>
</dbReference>
<feature type="transmembrane region" description="Helical" evidence="11">
    <location>
        <begin position="12"/>
        <end position="33"/>
    </location>
</feature>
<evidence type="ECO:0000256" key="4">
    <source>
        <dbReference type="ARBA" id="ARBA00022679"/>
    </source>
</evidence>
<comment type="subcellular location">
    <subcellularLocation>
        <location evidence="1">Membrane</location>
        <topology evidence="1">Single-pass type II membrane protein</topology>
    </subcellularLocation>
</comment>
<organism evidence="12 13">
    <name type="scientific">Ridgeia piscesae</name>
    <name type="common">Tubeworm</name>
    <dbReference type="NCBI Taxonomy" id="27915"/>
    <lineage>
        <taxon>Eukaryota</taxon>
        <taxon>Metazoa</taxon>
        <taxon>Spiralia</taxon>
        <taxon>Lophotrochozoa</taxon>
        <taxon>Annelida</taxon>
        <taxon>Polychaeta</taxon>
        <taxon>Sedentaria</taxon>
        <taxon>Canalipalpata</taxon>
        <taxon>Sabellida</taxon>
        <taxon>Siboglinidae</taxon>
        <taxon>Ridgeia</taxon>
    </lineage>
</organism>